<keyword evidence="5" id="KW-1185">Reference proteome</keyword>
<dbReference type="PANTHER" id="PTHR44196:SF2">
    <property type="entry name" value="SHORT-CHAIN DEHYDROGENASE-RELATED"/>
    <property type="match status" value="1"/>
</dbReference>
<dbReference type="InterPro" id="IPR036291">
    <property type="entry name" value="NAD(P)-bd_dom_sf"/>
</dbReference>
<reference evidence="4" key="1">
    <citation type="submission" date="2023-07" db="EMBL/GenBank/DDBJ databases">
        <title>Genomic Encyclopedia of Type Strains, Phase IV (KMG-IV): sequencing the most valuable type-strain genomes for metagenomic binning, comparative biology and taxonomic classification.</title>
        <authorList>
            <person name="Goeker M."/>
        </authorList>
    </citation>
    <scope>NUCLEOTIDE SEQUENCE</scope>
    <source>
        <strain evidence="4">DSM 26174</strain>
    </source>
</reference>
<dbReference type="PROSITE" id="PS00061">
    <property type="entry name" value="ADH_SHORT"/>
    <property type="match status" value="1"/>
</dbReference>
<protein>
    <recommendedName>
        <fullName evidence="6">Short-subunit dehydrogenase</fullName>
    </recommendedName>
</protein>
<name>A0AAE4BQR7_9BACT</name>
<dbReference type="PIRSF" id="PIRSF000126">
    <property type="entry name" value="11-beta-HSD1"/>
    <property type="match status" value="1"/>
</dbReference>
<dbReference type="GO" id="GO:0016491">
    <property type="term" value="F:oxidoreductase activity"/>
    <property type="evidence" value="ECO:0007669"/>
    <property type="project" value="UniProtKB-KW"/>
</dbReference>
<dbReference type="RefSeq" id="WP_309937338.1">
    <property type="nucleotide sequence ID" value="NZ_AP025305.1"/>
</dbReference>
<evidence type="ECO:0000313" key="5">
    <source>
        <dbReference type="Proteomes" id="UP001185092"/>
    </source>
</evidence>
<evidence type="ECO:0000313" key="4">
    <source>
        <dbReference type="EMBL" id="MDR6237866.1"/>
    </source>
</evidence>
<evidence type="ECO:0008006" key="6">
    <source>
        <dbReference type="Google" id="ProtNLM"/>
    </source>
</evidence>
<dbReference type="InterPro" id="IPR020904">
    <property type="entry name" value="Sc_DH/Rdtase_CS"/>
</dbReference>
<dbReference type="GO" id="GO:0016020">
    <property type="term" value="C:membrane"/>
    <property type="evidence" value="ECO:0007669"/>
    <property type="project" value="TreeGrafter"/>
</dbReference>
<dbReference type="PRINTS" id="PR00080">
    <property type="entry name" value="SDRFAMILY"/>
</dbReference>
<dbReference type="Pfam" id="PF00106">
    <property type="entry name" value="adh_short"/>
    <property type="match status" value="1"/>
</dbReference>
<dbReference type="Gene3D" id="3.40.50.720">
    <property type="entry name" value="NAD(P)-binding Rossmann-like Domain"/>
    <property type="match status" value="1"/>
</dbReference>
<dbReference type="AlphaFoldDB" id="A0AAE4BQR7"/>
<comment type="similarity">
    <text evidence="1 3">Belongs to the short-chain dehydrogenases/reductases (SDR) family.</text>
</comment>
<accession>A0AAE4BQR7</accession>
<evidence type="ECO:0000256" key="2">
    <source>
        <dbReference type="ARBA" id="ARBA00023002"/>
    </source>
</evidence>
<proteinExistence type="inferred from homology"/>
<gene>
    <name evidence="4" type="ORF">HNQ88_000842</name>
</gene>
<organism evidence="4 5">
    <name type="scientific">Aureibacter tunicatorum</name>
    <dbReference type="NCBI Taxonomy" id="866807"/>
    <lineage>
        <taxon>Bacteria</taxon>
        <taxon>Pseudomonadati</taxon>
        <taxon>Bacteroidota</taxon>
        <taxon>Cytophagia</taxon>
        <taxon>Cytophagales</taxon>
        <taxon>Persicobacteraceae</taxon>
        <taxon>Aureibacter</taxon>
    </lineage>
</organism>
<dbReference type="InterPro" id="IPR002347">
    <property type="entry name" value="SDR_fam"/>
</dbReference>
<evidence type="ECO:0000256" key="3">
    <source>
        <dbReference type="RuleBase" id="RU000363"/>
    </source>
</evidence>
<keyword evidence="2" id="KW-0560">Oxidoreductase</keyword>
<dbReference type="SUPFAM" id="SSF51735">
    <property type="entry name" value="NAD(P)-binding Rossmann-fold domains"/>
    <property type="match status" value="1"/>
</dbReference>
<sequence length="268" mass="29384">MIENIKPQYTVITGASQGLGKELAIACAKRGRSLIIISLPNERISQLALDISLKYNVKVHAYEADLTNSIQLGELIDWISSNFDIDMLINNAGMGGTLKFEEASENYISNIISLNITALVRLTRGLLPLLKLQQEAYILNISSVAAFGAMPFKTVYPASKAFVESFSLGLAEELTGTGVHVSVAHPGGMPTNPQMAERINKHNNILVKSTILSAQKVAEICMDKALRGERQIVPGFMNKVSRMFMKLCPDNLRLPLIRKNILNEITAS</sequence>
<comment type="caution">
    <text evidence="4">The sequence shown here is derived from an EMBL/GenBank/DDBJ whole genome shotgun (WGS) entry which is preliminary data.</text>
</comment>
<dbReference type="Proteomes" id="UP001185092">
    <property type="component" value="Unassembled WGS sequence"/>
</dbReference>
<dbReference type="PANTHER" id="PTHR44196">
    <property type="entry name" value="DEHYDROGENASE/REDUCTASE SDR FAMILY MEMBER 7B"/>
    <property type="match status" value="1"/>
</dbReference>
<dbReference type="PRINTS" id="PR00081">
    <property type="entry name" value="GDHRDH"/>
</dbReference>
<dbReference type="CDD" id="cd05233">
    <property type="entry name" value="SDR_c"/>
    <property type="match status" value="1"/>
</dbReference>
<dbReference type="EMBL" id="JAVDQD010000001">
    <property type="protein sequence ID" value="MDR6237866.1"/>
    <property type="molecule type" value="Genomic_DNA"/>
</dbReference>
<evidence type="ECO:0000256" key="1">
    <source>
        <dbReference type="ARBA" id="ARBA00006484"/>
    </source>
</evidence>